<evidence type="ECO:0000256" key="2">
    <source>
        <dbReference type="ARBA" id="ARBA00023239"/>
    </source>
</evidence>
<dbReference type="CDD" id="cd03416">
    <property type="entry name" value="CbiX_SirB_N"/>
    <property type="match status" value="1"/>
</dbReference>
<dbReference type="PANTHER" id="PTHR33542:SF3">
    <property type="entry name" value="SIROHYDROCHLORIN FERROCHELATASE, CHLOROPLASTIC"/>
    <property type="match status" value="1"/>
</dbReference>
<dbReference type="Proteomes" id="UP000243793">
    <property type="component" value="Chromosome"/>
</dbReference>
<organism evidence="3 4">
    <name type="scientific">Oceanisphaera avium</name>
    <dbReference type="NCBI Taxonomy" id="1903694"/>
    <lineage>
        <taxon>Bacteria</taxon>
        <taxon>Pseudomonadati</taxon>
        <taxon>Pseudomonadota</taxon>
        <taxon>Gammaproteobacteria</taxon>
        <taxon>Aeromonadales</taxon>
        <taxon>Aeromonadaceae</taxon>
        <taxon>Oceanisphaera</taxon>
    </lineage>
</organism>
<evidence type="ECO:0000256" key="1">
    <source>
        <dbReference type="ARBA" id="ARBA00022723"/>
    </source>
</evidence>
<dbReference type="OrthoDB" id="9797895at2"/>
<dbReference type="KEGG" id="ocm:CBP12_13165"/>
<dbReference type="Pfam" id="PF01903">
    <property type="entry name" value="CbiX"/>
    <property type="match status" value="1"/>
</dbReference>
<gene>
    <name evidence="3" type="ORF">CBP12_13165</name>
</gene>
<dbReference type="InterPro" id="IPR002762">
    <property type="entry name" value="CbiX-like"/>
</dbReference>
<dbReference type="RefSeq" id="WP_086965136.1">
    <property type="nucleotide sequence ID" value="NZ_CP021376.1"/>
</dbReference>
<accession>A0A1Y0D076</accession>
<dbReference type="PANTHER" id="PTHR33542">
    <property type="entry name" value="SIROHYDROCHLORIN FERROCHELATASE, CHLOROPLASTIC"/>
    <property type="match status" value="1"/>
</dbReference>
<dbReference type="AlphaFoldDB" id="A0A1Y0D076"/>
<protein>
    <submittedName>
        <fullName evidence="3">Cobalamin biosynthesis protein CbiX</fullName>
    </submittedName>
</protein>
<keyword evidence="4" id="KW-1185">Reference proteome</keyword>
<evidence type="ECO:0000313" key="4">
    <source>
        <dbReference type="Proteomes" id="UP000243793"/>
    </source>
</evidence>
<keyword evidence="2" id="KW-0456">Lyase</keyword>
<reference evidence="4" key="1">
    <citation type="submission" date="2017-05" db="EMBL/GenBank/DDBJ databases">
        <authorList>
            <person name="Sung H."/>
        </authorList>
    </citation>
    <scope>NUCLEOTIDE SEQUENCE [LARGE SCALE GENOMIC DNA]</scope>
    <source>
        <strain evidence="4">AMac2203</strain>
    </source>
</reference>
<dbReference type="GO" id="GO:0046872">
    <property type="term" value="F:metal ion binding"/>
    <property type="evidence" value="ECO:0007669"/>
    <property type="project" value="UniProtKB-KW"/>
</dbReference>
<sequence length="118" mass="13091">MKGFILVAHGSRRELANQEIADFSASVTHALGERFDIMGHAFWELAEPSLAQAIDSQVAAGASDIKIFPYFLAQGRHVVEDLPSVVHEKREQYPQLTLTLLPHLGALPNFAKWLAEQL</sequence>
<name>A0A1Y0D076_9GAMM</name>
<evidence type="ECO:0000313" key="3">
    <source>
        <dbReference type="EMBL" id="ART80988.1"/>
    </source>
</evidence>
<keyword evidence="1" id="KW-0479">Metal-binding</keyword>
<dbReference type="SUPFAM" id="SSF53800">
    <property type="entry name" value="Chelatase"/>
    <property type="match status" value="1"/>
</dbReference>
<proteinExistence type="predicted"/>
<dbReference type="Gene3D" id="3.40.50.1400">
    <property type="match status" value="1"/>
</dbReference>
<dbReference type="EMBL" id="CP021376">
    <property type="protein sequence ID" value="ART80988.1"/>
    <property type="molecule type" value="Genomic_DNA"/>
</dbReference>
<dbReference type="InterPro" id="IPR050963">
    <property type="entry name" value="Sirohydro_Cobaltochel/CbiX"/>
</dbReference>
<dbReference type="GO" id="GO:0016829">
    <property type="term" value="F:lyase activity"/>
    <property type="evidence" value="ECO:0007669"/>
    <property type="project" value="UniProtKB-KW"/>
</dbReference>